<evidence type="ECO:0000313" key="2">
    <source>
        <dbReference type="EMBL" id="PXA71793.1"/>
    </source>
</evidence>
<feature type="compositionally biased region" description="Polar residues" evidence="1">
    <location>
        <begin position="1"/>
        <end position="16"/>
    </location>
</feature>
<gene>
    <name evidence="2" type="ORF">CTB96_02390</name>
</gene>
<dbReference type="EMBL" id="QHLY01000005">
    <property type="protein sequence ID" value="PXA71793.1"/>
    <property type="molecule type" value="Genomic_DNA"/>
</dbReference>
<accession>A0A317ZWQ0</accession>
<proteinExistence type="predicted"/>
<evidence type="ECO:0000256" key="1">
    <source>
        <dbReference type="SAM" id="MobiDB-lite"/>
    </source>
</evidence>
<dbReference type="AlphaFoldDB" id="A0A317ZWQ0"/>
<feature type="region of interest" description="Disordered" evidence="1">
    <location>
        <begin position="1"/>
        <end position="20"/>
    </location>
</feature>
<reference evidence="2 3" key="1">
    <citation type="submission" date="2018-05" db="EMBL/GenBank/DDBJ databases">
        <title>Genetic diversity of glacier-inhabiting Cryobacterium bacteria in China and description of Cryobacterium mengkeensis sp. nov. and Arthrobacter glacialis sp. nov.</title>
        <authorList>
            <person name="Liu Q."/>
            <person name="Xin Y.-H."/>
        </authorList>
    </citation>
    <scope>NUCLEOTIDE SEQUENCE [LARGE SCALE GENOMIC DNA]</scope>
    <source>
        <strain evidence="2 3">SK-1</strain>
    </source>
</reference>
<evidence type="ECO:0000313" key="3">
    <source>
        <dbReference type="Proteomes" id="UP000246722"/>
    </source>
</evidence>
<organism evidence="2 3">
    <name type="scientific">Cryobacterium arcticum</name>
    <dbReference type="NCBI Taxonomy" id="670052"/>
    <lineage>
        <taxon>Bacteria</taxon>
        <taxon>Bacillati</taxon>
        <taxon>Actinomycetota</taxon>
        <taxon>Actinomycetes</taxon>
        <taxon>Micrococcales</taxon>
        <taxon>Microbacteriaceae</taxon>
        <taxon>Cryobacterium</taxon>
    </lineage>
</organism>
<dbReference type="RefSeq" id="WP_110125316.1">
    <property type="nucleotide sequence ID" value="NZ_QHLY01000005.1"/>
</dbReference>
<dbReference type="Proteomes" id="UP000246722">
    <property type="component" value="Unassembled WGS sequence"/>
</dbReference>
<sequence length="81" mass="8686">MTDTGNTQNEPIQAQHDQPDDAKVAGILVQQEADLAGQDEAKILDALRQRFADAGLSISDDNLSGHAKRIAGLEPNSFSQK</sequence>
<name>A0A317ZWQ0_9MICO</name>
<comment type="caution">
    <text evidence="2">The sequence shown here is derived from an EMBL/GenBank/DDBJ whole genome shotgun (WGS) entry which is preliminary data.</text>
</comment>
<dbReference type="OrthoDB" id="5118726at2"/>
<protein>
    <submittedName>
        <fullName evidence="2">Uncharacterized protein</fullName>
    </submittedName>
</protein>
<keyword evidence="3" id="KW-1185">Reference proteome</keyword>